<dbReference type="GO" id="GO:0016226">
    <property type="term" value="P:iron-sulfur cluster assembly"/>
    <property type="evidence" value="ECO:0007669"/>
    <property type="project" value="TreeGrafter"/>
</dbReference>
<dbReference type="Pfam" id="PF00400">
    <property type="entry name" value="WD40"/>
    <property type="match status" value="3"/>
</dbReference>
<feature type="repeat" description="WD" evidence="1">
    <location>
        <begin position="402"/>
        <end position="434"/>
    </location>
</feature>
<organism evidence="2 3">
    <name type="scientific">Paramecium pentaurelia</name>
    <dbReference type="NCBI Taxonomy" id="43138"/>
    <lineage>
        <taxon>Eukaryota</taxon>
        <taxon>Sar</taxon>
        <taxon>Alveolata</taxon>
        <taxon>Ciliophora</taxon>
        <taxon>Intramacronucleata</taxon>
        <taxon>Oligohymenophorea</taxon>
        <taxon>Peniculida</taxon>
        <taxon>Parameciidae</taxon>
        <taxon>Paramecium</taxon>
    </lineage>
</organism>
<dbReference type="PANTHER" id="PTHR19920">
    <property type="entry name" value="WD40 PROTEIN CIAO1"/>
    <property type="match status" value="1"/>
</dbReference>
<reference evidence="2" key="1">
    <citation type="submission" date="2021-01" db="EMBL/GenBank/DDBJ databases">
        <authorList>
            <consortium name="Genoscope - CEA"/>
            <person name="William W."/>
        </authorList>
    </citation>
    <scope>NUCLEOTIDE SEQUENCE</scope>
</reference>
<gene>
    <name evidence="2" type="ORF">PPENT_87.1.T1290123</name>
</gene>
<feature type="repeat" description="WD" evidence="1">
    <location>
        <begin position="447"/>
        <end position="479"/>
    </location>
</feature>
<evidence type="ECO:0000313" key="3">
    <source>
        <dbReference type="Proteomes" id="UP000689195"/>
    </source>
</evidence>
<dbReference type="EMBL" id="CAJJDO010000129">
    <property type="protein sequence ID" value="CAD8201957.1"/>
    <property type="molecule type" value="Genomic_DNA"/>
</dbReference>
<dbReference type="OrthoDB" id="2421129at2759"/>
<dbReference type="PROSITE" id="PS50082">
    <property type="entry name" value="WD_REPEATS_2"/>
    <property type="match status" value="2"/>
</dbReference>
<evidence type="ECO:0000313" key="2">
    <source>
        <dbReference type="EMBL" id="CAD8201957.1"/>
    </source>
</evidence>
<keyword evidence="1" id="KW-0853">WD repeat</keyword>
<dbReference type="AlphaFoldDB" id="A0A8S1XM86"/>
<dbReference type="InterPro" id="IPR001680">
    <property type="entry name" value="WD40_rpt"/>
</dbReference>
<dbReference type="PANTHER" id="PTHR19920:SF0">
    <property type="entry name" value="CYTOSOLIC IRON-SULFUR PROTEIN ASSEMBLY PROTEIN CIAO1-RELATED"/>
    <property type="match status" value="1"/>
</dbReference>
<comment type="caution">
    <text evidence="2">The sequence shown here is derived from an EMBL/GenBank/DDBJ whole genome shotgun (WGS) entry which is preliminary data.</text>
</comment>
<dbReference type="Proteomes" id="UP000689195">
    <property type="component" value="Unassembled WGS sequence"/>
</dbReference>
<name>A0A8S1XM86_9CILI</name>
<proteinExistence type="predicted"/>
<accession>A0A8S1XM86</accession>
<dbReference type="GO" id="GO:0097361">
    <property type="term" value="C:cytosolic [4Fe-4S] assembly targeting complex"/>
    <property type="evidence" value="ECO:0007669"/>
    <property type="project" value="TreeGrafter"/>
</dbReference>
<evidence type="ECO:0000256" key="1">
    <source>
        <dbReference type="PROSITE-ProRule" id="PRU00221"/>
    </source>
</evidence>
<keyword evidence="3" id="KW-1185">Reference proteome</keyword>
<protein>
    <submittedName>
        <fullName evidence="2">Uncharacterized protein</fullName>
    </submittedName>
</protein>
<dbReference type="SMART" id="SM00320">
    <property type="entry name" value="WD40"/>
    <property type="match status" value="4"/>
</dbReference>
<dbReference type="FunFam" id="2.130.10.10:FF:001878">
    <property type="entry name" value="Uncharacterized protein"/>
    <property type="match status" value="1"/>
</dbReference>
<sequence>MYESINLSTQDFHKLQTNLKSIWLPKKEKEAEIIVYNLINIKLEVQSLMREITEKVNETLIVIDDMIQLTQSEMYSIKKNIKEIQIKELKSLNELKQSINIILCQQITRQVQQLNNLQTIWRINILEKLERKLKQIKEGDSKCGFDQYFNLSLKQENNNIWICNKHFEQIYYVNLQENVNTQNRLACKKCIQSNQEFKKLEELQLLWEQNVQLTLGKFNHHQNILIIYWNKILEQVQRFNKIIYTSSNLKNDILQQQYQLMLKDWLSLSKEELNDIACNLNQQYNQLIFSSIEKESLIKENQLLKLINQFKLFLDHLDLSKEINKIDSNKNIIINQYCQQKIQQIQSIEPVKFKFELINRIKQDRCFSFAFFIDSSVMVVGQNSMIKVFEFKDGNLKETQQLTEHKDYVRCLYFMKKTLQFVSGCNDNLIMIWSWDDKRHWYCEQKLEGHTDYIRGGLIMNNKEDLIISGSDDSTIRFWTKKNNNQWILYQTLNGHTKEVKSISLNDSQNQLISCSFSNEVLVTEFKNNEKLWITIQKIQVDRNGYSLCYISDTLFTFQPHELEIMCIYEFDYNKEQFIKTKQVKIKSGDNRCDFFPQQFNKEKQILLHKNGRTINIIKTIDSREFIPVQYIENSDNYLYGALTNDAQYLVTWDNQEKEIKIRKYKE</sequence>